<dbReference type="Pfam" id="PF00856">
    <property type="entry name" value="SET"/>
    <property type="match status" value="1"/>
</dbReference>
<dbReference type="PROSITE" id="PS50280">
    <property type="entry name" value="SET"/>
    <property type="match status" value="1"/>
</dbReference>
<dbReference type="PANTHER" id="PTHR12197">
    <property type="entry name" value="HISTONE-LYSINE N-METHYLTRANSFERASE SMYD"/>
    <property type="match status" value="1"/>
</dbReference>
<dbReference type="InterPro" id="IPR011990">
    <property type="entry name" value="TPR-like_helical_dom_sf"/>
</dbReference>
<evidence type="ECO:0000259" key="1">
    <source>
        <dbReference type="PROSITE" id="PS50280"/>
    </source>
</evidence>
<name>A0A132B9U0_MOLSC</name>
<dbReference type="EMBL" id="KQ947433">
    <property type="protein sequence ID" value="KUJ09168.1"/>
    <property type="molecule type" value="Genomic_DNA"/>
</dbReference>
<gene>
    <name evidence="2" type="ORF">LY89DRAFT_763845</name>
</gene>
<dbReference type="GeneID" id="28831338"/>
<proteinExistence type="predicted"/>
<dbReference type="InterPro" id="IPR050869">
    <property type="entry name" value="H3K4_H4K5_MeTrfase"/>
</dbReference>
<dbReference type="OrthoDB" id="5297013at2759"/>
<dbReference type="KEGG" id="psco:LY89DRAFT_763845"/>
<evidence type="ECO:0000313" key="3">
    <source>
        <dbReference type="Proteomes" id="UP000070700"/>
    </source>
</evidence>
<accession>A0A132B9U0</accession>
<dbReference type="Gene3D" id="1.25.40.10">
    <property type="entry name" value="Tetratricopeptide repeat domain"/>
    <property type="match status" value="1"/>
</dbReference>
<dbReference type="Proteomes" id="UP000070700">
    <property type="component" value="Unassembled WGS sequence"/>
</dbReference>
<keyword evidence="3" id="KW-1185">Reference proteome</keyword>
<dbReference type="Gene3D" id="2.170.270.10">
    <property type="entry name" value="SET domain"/>
    <property type="match status" value="1"/>
</dbReference>
<dbReference type="AlphaFoldDB" id="A0A132B9U0"/>
<protein>
    <submittedName>
        <fullName evidence="2">SET domain-containing protein</fullName>
    </submittedName>
</protein>
<reference evidence="2 3" key="1">
    <citation type="submission" date="2015-10" db="EMBL/GenBank/DDBJ databases">
        <title>Full genome of DAOMC 229536 Phialocephala scopiformis, a fungal endophyte of spruce producing the potent anti-insectan compound rugulosin.</title>
        <authorList>
            <consortium name="DOE Joint Genome Institute"/>
            <person name="Walker A.K."/>
            <person name="Frasz S.L."/>
            <person name="Seifert K.A."/>
            <person name="Miller J.D."/>
            <person name="Mondo S.J."/>
            <person name="Labutti K."/>
            <person name="Lipzen A."/>
            <person name="Dockter R."/>
            <person name="Kennedy M."/>
            <person name="Grigoriev I.V."/>
            <person name="Spatafora J.W."/>
        </authorList>
    </citation>
    <scope>NUCLEOTIDE SEQUENCE [LARGE SCALE GENOMIC DNA]</scope>
    <source>
        <strain evidence="2 3">CBS 120377</strain>
    </source>
</reference>
<dbReference type="PANTHER" id="PTHR12197:SF251">
    <property type="entry name" value="EG:BACR7C10.4 PROTEIN"/>
    <property type="match status" value="1"/>
</dbReference>
<dbReference type="RefSeq" id="XP_018063523.1">
    <property type="nucleotide sequence ID" value="XM_018221612.1"/>
</dbReference>
<dbReference type="InParanoid" id="A0A132B9U0"/>
<dbReference type="GO" id="GO:0005634">
    <property type="term" value="C:nucleus"/>
    <property type="evidence" value="ECO:0007669"/>
    <property type="project" value="TreeGrafter"/>
</dbReference>
<organism evidence="2 3">
    <name type="scientific">Mollisia scopiformis</name>
    <name type="common">Conifer needle endophyte fungus</name>
    <name type="synonym">Phialocephala scopiformis</name>
    <dbReference type="NCBI Taxonomy" id="149040"/>
    <lineage>
        <taxon>Eukaryota</taxon>
        <taxon>Fungi</taxon>
        <taxon>Dikarya</taxon>
        <taxon>Ascomycota</taxon>
        <taxon>Pezizomycotina</taxon>
        <taxon>Leotiomycetes</taxon>
        <taxon>Helotiales</taxon>
        <taxon>Mollisiaceae</taxon>
        <taxon>Mollisia</taxon>
    </lineage>
</organism>
<dbReference type="SMART" id="SM00317">
    <property type="entry name" value="SET"/>
    <property type="match status" value="1"/>
</dbReference>
<dbReference type="InterPro" id="IPR001214">
    <property type="entry name" value="SET_dom"/>
</dbReference>
<dbReference type="SUPFAM" id="SSF82199">
    <property type="entry name" value="SET domain"/>
    <property type="match status" value="1"/>
</dbReference>
<evidence type="ECO:0000313" key="2">
    <source>
        <dbReference type="EMBL" id="KUJ09168.1"/>
    </source>
</evidence>
<sequence length="331" mass="37608">MAALNPGQFSNHYIELRPRADLDFRFGIFARADIAKNICILEEAPLCISLHNTEFNKCLAYEILTNSKKALFNNLRYYCCPDCSMSTTYKIWSSNALKYGEDEASILYNVASYFNHDCTPNALVDTSCPRHAGGHVKIITRRDIRAGEEVTVSFIRKPGTTSQRRKELKDKWNFTCSCQTCTSNTKLTAKMLREQDKAVMATNLATHLYGVDCLPSAFDLQRSQQMNGFIENLKVRIAAQSQAFLDDFQAAEKDSGKHWKEITPAKLLAFIEQVATYLRELFPNSISADFFKRTGDRAAMFNQKILTEEFLMEEAAANYEFVLEDAYMSGE</sequence>
<dbReference type="CDD" id="cd20071">
    <property type="entry name" value="SET_SMYD"/>
    <property type="match status" value="1"/>
</dbReference>
<feature type="domain" description="SET" evidence="1">
    <location>
        <begin position="5"/>
        <end position="155"/>
    </location>
</feature>
<dbReference type="InterPro" id="IPR046341">
    <property type="entry name" value="SET_dom_sf"/>
</dbReference>